<dbReference type="EMBL" id="JACMSC010000011">
    <property type="protein sequence ID" value="KAG6498856.1"/>
    <property type="molecule type" value="Genomic_DNA"/>
</dbReference>
<evidence type="ECO:0000313" key="1">
    <source>
        <dbReference type="EMBL" id="KAG6498856.1"/>
    </source>
</evidence>
<keyword evidence="2" id="KW-1185">Reference proteome</keyword>
<comment type="caution">
    <text evidence="1">The sequence shown here is derived from an EMBL/GenBank/DDBJ whole genome shotgun (WGS) entry which is preliminary data.</text>
</comment>
<reference evidence="1 2" key="1">
    <citation type="submission" date="2020-08" db="EMBL/GenBank/DDBJ databases">
        <title>Plant Genome Project.</title>
        <authorList>
            <person name="Zhang R.-G."/>
        </authorList>
    </citation>
    <scope>NUCLEOTIDE SEQUENCE [LARGE SCALE GENOMIC DNA]</scope>
    <source>
        <tissue evidence="1">Rhizome</tissue>
    </source>
</reference>
<protein>
    <submittedName>
        <fullName evidence="1">Uncharacterized protein</fullName>
    </submittedName>
</protein>
<gene>
    <name evidence="1" type="ORF">ZIOFF_038606</name>
</gene>
<dbReference type="AlphaFoldDB" id="A0A8J5G3B7"/>
<sequence length="139" mass="15433">MDPIRSEELTRSCVGERFFWSLLVAEGYEISEEKDRPRERAAVAQVTLKEFCSGYNESGRWNYAKPGTVWSARSWSISAQFGLNQDKIAPLPSTGAHPFLPPISIAHDRLQMDDAIDQGTGSALASSEVLFPATILEEE</sequence>
<name>A0A8J5G3B7_ZINOF</name>
<organism evidence="1 2">
    <name type="scientific">Zingiber officinale</name>
    <name type="common">Ginger</name>
    <name type="synonym">Amomum zingiber</name>
    <dbReference type="NCBI Taxonomy" id="94328"/>
    <lineage>
        <taxon>Eukaryota</taxon>
        <taxon>Viridiplantae</taxon>
        <taxon>Streptophyta</taxon>
        <taxon>Embryophyta</taxon>
        <taxon>Tracheophyta</taxon>
        <taxon>Spermatophyta</taxon>
        <taxon>Magnoliopsida</taxon>
        <taxon>Liliopsida</taxon>
        <taxon>Zingiberales</taxon>
        <taxon>Zingiberaceae</taxon>
        <taxon>Zingiber</taxon>
    </lineage>
</organism>
<proteinExistence type="predicted"/>
<dbReference type="Proteomes" id="UP000734854">
    <property type="component" value="Unassembled WGS sequence"/>
</dbReference>
<accession>A0A8J5G3B7</accession>
<evidence type="ECO:0000313" key="2">
    <source>
        <dbReference type="Proteomes" id="UP000734854"/>
    </source>
</evidence>